<evidence type="ECO:0000313" key="5">
    <source>
        <dbReference type="Proteomes" id="UP000287166"/>
    </source>
</evidence>
<evidence type="ECO:0000256" key="1">
    <source>
        <dbReference type="SAM" id="MobiDB-lite"/>
    </source>
</evidence>
<evidence type="ECO:0000313" key="4">
    <source>
        <dbReference type="EMBL" id="GBE81256.1"/>
    </source>
</evidence>
<reference evidence="4 5" key="1">
    <citation type="journal article" date="2018" name="Sci. Rep.">
        <title>Genome sequence of the cauliflower mushroom Sparassis crispa (Hanabiratake) and its association with beneficial usage.</title>
        <authorList>
            <person name="Kiyama R."/>
            <person name="Furutani Y."/>
            <person name="Kawaguchi K."/>
            <person name="Nakanishi T."/>
        </authorList>
    </citation>
    <scope>NUCLEOTIDE SEQUENCE [LARGE SCALE GENOMIC DNA]</scope>
</reference>
<dbReference type="GeneID" id="38778164"/>
<keyword evidence="5" id="KW-1185">Reference proteome</keyword>
<evidence type="ECO:0000313" key="3">
    <source>
        <dbReference type="EMBL" id="GBE81250.1"/>
    </source>
</evidence>
<dbReference type="EMBL" id="BFAD01000003">
    <property type="protein sequence ID" value="GBE81247.1"/>
    <property type="molecule type" value="Genomic_DNA"/>
</dbReference>
<organism evidence="4 5">
    <name type="scientific">Sparassis crispa</name>
    <dbReference type="NCBI Taxonomy" id="139825"/>
    <lineage>
        <taxon>Eukaryota</taxon>
        <taxon>Fungi</taxon>
        <taxon>Dikarya</taxon>
        <taxon>Basidiomycota</taxon>
        <taxon>Agaricomycotina</taxon>
        <taxon>Agaricomycetes</taxon>
        <taxon>Polyporales</taxon>
        <taxon>Sparassidaceae</taxon>
        <taxon>Sparassis</taxon>
    </lineage>
</organism>
<comment type="caution">
    <text evidence="4">The sequence shown here is derived from an EMBL/GenBank/DDBJ whole genome shotgun (WGS) entry which is preliminary data.</text>
</comment>
<proteinExistence type="predicted"/>
<dbReference type="EMBL" id="BFAD01000003">
    <property type="protein sequence ID" value="GBE81250.1"/>
    <property type="molecule type" value="Genomic_DNA"/>
</dbReference>
<dbReference type="InParanoid" id="A0A401GGE5"/>
<dbReference type="EMBL" id="BFAD01000003">
    <property type="protein sequence ID" value="GBE81256.1"/>
    <property type="molecule type" value="Genomic_DNA"/>
</dbReference>
<accession>A0A401GGE5</accession>
<sequence>MDDVEDILPDVLSLAFEREGTAGAARRPPDRSRPTAVQKTAGRTILSLQERRTLAAGLEPRNIGTKHYLFLRQKGELEAAWDI</sequence>
<name>A0A401GGE5_9APHY</name>
<evidence type="ECO:0000313" key="2">
    <source>
        <dbReference type="EMBL" id="GBE81247.1"/>
    </source>
</evidence>
<dbReference type="Proteomes" id="UP000287166">
    <property type="component" value="Unassembled WGS sequence"/>
</dbReference>
<dbReference type="RefSeq" id="XP_027612160.1">
    <property type="nucleotide sequence ID" value="XM_027756359.1"/>
</dbReference>
<feature type="region of interest" description="Disordered" evidence="1">
    <location>
        <begin position="19"/>
        <end position="41"/>
    </location>
</feature>
<protein>
    <submittedName>
        <fullName evidence="4">Uncharacterized protein</fullName>
    </submittedName>
</protein>
<dbReference type="AlphaFoldDB" id="A0A401GGE5"/>
<gene>
    <name evidence="2" type="ORF">SCP_0309740</name>
    <name evidence="3" type="ORF">SCP_0309770</name>
    <name evidence="4" type="ORF">SCP_0309830</name>
</gene>